<proteinExistence type="predicted"/>
<protein>
    <submittedName>
        <fullName evidence="1">Uncharacterized protein</fullName>
    </submittedName>
</protein>
<dbReference type="AlphaFoldDB" id="A0A3B1A3W5"/>
<gene>
    <name evidence="1" type="ORF">MNBD_GAMMA21-88</name>
</gene>
<sequence length="167" mass="19810">MRYIILFVLLINPLAAVSEEAKFIQTPYKEPKVIYDFYFDDPQKINSALYWIRSYMNPLMESPYDYAPEFMDIKVLIHGTEIVTVVQKNYKKYKNAVERMRYYAQLGVEFRVCGLAAEDYGYKYSDFYDFIQIVPSAIPELAHWQMEGYAVITPNIMEKKFSIEEIR</sequence>
<evidence type="ECO:0000313" key="1">
    <source>
        <dbReference type="EMBL" id="VAX00429.1"/>
    </source>
</evidence>
<name>A0A3B1A3W5_9ZZZZ</name>
<dbReference type="EMBL" id="UOFR01000076">
    <property type="protein sequence ID" value="VAX00429.1"/>
    <property type="molecule type" value="Genomic_DNA"/>
</dbReference>
<dbReference type="InterPro" id="IPR003787">
    <property type="entry name" value="Sulphur_relay_DsrE/F-like"/>
</dbReference>
<dbReference type="SUPFAM" id="SSF75169">
    <property type="entry name" value="DsrEFH-like"/>
    <property type="match status" value="1"/>
</dbReference>
<dbReference type="InterPro" id="IPR027396">
    <property type="entry name" value="DsrEFH-like"/>
</dbReference>
<organism evidence="1">
    <name type="scientific">hydrothermal vent metagenome</name>
    <dbReference type="NCBI Taxonomy" id="652676"/>
    <lineage>
        <taxon>unclassified sequences</taxon>
        <taxon>metagenomes</taxon>
        <taxon>ecological metagenomes</taxon>
    </lineage>
</organism>
<accession>A0A3B1A3W5</accession>
<dbReference type="Pfam" id="PF02635">
    <property type="entry name" value="DsrE"/>
    <property type="match status" value="1"/>
</dbReference>
<dbReference type="Gene3D" id="3.40.1260.10">
    <property type="entry name" value="DsrEFH-like"/>
    <property type="match status" value="1"/>
</dbReference>
<dbReference type="PANTHER" id="PTHR37691:SF1">
    <property type="entry name" value="BLR3518 PROTEIN"/>
    <property type="match status" value="1"/>
</dbReference>
<dbReference type="PANTHER" id="PTHR37691">
    <property type="entry name" value="BLR3518 PROTEIN"/>
    <property type="match status" value="1"/>
</dbReference>
<reference evidence="1" key="1">
    <citation type="submission" date="2018-06" db="EMBL/GenBank/DDBJ databases">
        <authorList>
            <person name="Zhirakovskaya E."/>
        </authorList>
    </citation>
    <scope>NUCLEOTIDE SEQUENCE</scope>
</reference>